<dbReference type="EMBL" id="GBRH01170798">
    <property type="protein sequence ID" value="JAE27098.1"/>
    <property type="molecule type" value="Transcribed_RNA"/>
</dbReference>
<sequence length="48" mass="5690">MLARSDRIFTYMVTIGCSAENYYNGLSDLYKLRAICFDIQLIILRNFY</sequence>
<name>A0A0A9H2N8_ARUDO</name>
<reference evidence="1" key="2">
    <citation type="journal article" date="2015" name="Data Brief">
        <title>Shoot transcriptome of the giant reed, Arundo donax.</title>
        <authorList>
            <person name="Barrero R.A."/>
            <person name="Guerrero F.D."/>
            <person name="Moolhuijzen P."/>
            <person name="Goolsby J.A."/>
            <person name="Tidwell J."/>
            <person name="Bellgard S.E."/>
            <person name="Bellgard M.I."/>
        </authorList>
    </citation>
    <scope>NUCLEOTIDE SEQUENCE</scope>
    <source>
        <tissue evidence="1">Shoot tissue taken approximately 20 cm above the soil surface</tissue>
    </source>
</reference>
<dbReference type="AlphaFoldDB" id="A0A0A9H2N8"/>
<reference evidence="1" key="1">
    <citation type="submission" date="2014-09" db="EMBL/GenBank/DDBJ databases">
        <authorList>
            <person name="Magalhaes I.L.F."/>
            <person name="Oliveira U."/>
            <person name="Santos F.R."/>
            <person name="Vidigal T.H.D.A."/>
            <person name="Brescovit A.D."/>
            <person name="Santos A.J."/>
        </authorList>
    </citation>
    <scope>NUCLEOTIDE SEQUENCE</scope>
    <source>
        <tissue evidence="1">Shoot tissue taken approximately 20 cm above the soil surface</tissue>
    </source>
</reference>
<accession>A0A0A9H2N8</accession>
<organism evidence="1">
    <name type="scientific">Arundo donax</name>
    <name type="common">Giant reed</name>
    <name type="synonym">Donax arundinaceus</name>
    <dbReference type="NCBI Taxonomy" id="35708"/>
    <lineage>
        <taxon>Eukaryota</taxon>
        <taxon>Viridiplantae</taxon>
        <taxon>Streptophyta</taxon>
        <taxon>Embryophyta</taxon>
        <taxon>Tracheophyta</taxon>
        <taxon>Spermatophyta</taxon>
        <taxon>Magnoliopsida</taxon>
        <taxon>Liliopsida</taxon>
        <taxon>Poales</taxon>
        <taxon>Poaceae</taxon>
        <taxon>PACMAD clade</taxon>
        <taxon>Arundinoideae</taxon>
        <taxon>Arundineae</taxon>
        <taxon>Arundo</taxon>
    </lineage>
</organism>
<proteinExistence type="predicted"/>
<evidence type="ECO:0000313" key="1">
    <source>
        <dbReference type="EMBL" id="JAE27098.1"/>
    </source>
</evidence>
<protein>
    <submittedName>
        <fullName evidence="1">Uncharacterized protein</fullName>
    </submittedName>
</protein>